<proteinExistence type="predicted"/>
<feature type="compositionally biased region" description="Low complexity" evidence="1">
    <location>
        <begin position="73"/>
        <end position="101"/>
    </location>
</feature>
<reference evidence="2 3" key="1">
    <citation type="journal article" date="2021" name="Elife">
        <title>Chloroplast acquisition without the gene transfer in kleptoplastic sea slugs, Plakobranchus ocellatus.</title>
        <authorList>
            <person name="Maeda T."/>
            <person name="Takahashi S."/>
            <person name="Yoshida T."/>
            <person name="Shimamura S."/>
            <person name="Takaki Y."/>
            <person name="Nagai Y."/>
            <person name="Toyoda A."/>
            <person name="Suzuki Y."/>
            <person name="Arimoto A."/>
            <person name="Ishii H."/>
            <person name="Satoh N."/>
            <person name="Nishiyama T."/>
            <person name="Hasebe M."/>
            <person name="Maruyama T."/>
            <person name="Minagawa J."/>
            <person name="Obokata J."/>
            <person name="Shigenobu S."/>
        </authorList>
    </citation>
    <scope>NUCLEOTIDE SEQUENCE [LARGE SCALE GENOMIC DNA]</scope>
</reference>
<dbReference type="Proteomes" id="UP000735302">
    <property type="component" value="Unassembled WGS sequence"/>
</dbReference>
<dbReference type="EMBL" id="BLXT01001295">
    <property type="protein sequence ID" value="GFN84297.1"/>
    <property type="molecule type" value="Genomic_DNA"/>
</dbReference>
<sequence>MADLCYRVSCSLAPGSQVVNCVCEITKPRQSRIIECILIDLPAELLLHSCVKAKAIKIIDYDDDGENDDSIDNKNSSSSSSSSNSNNNDNNNNNNNNNNSN</sequence>
<evidence type="ECO:0000313" key="3">
    <source>
        <dbReference type="Proteomes" id="UP000735302"/>
    </source>
</evidence>
<feature type="region of interest" description="Disordered" evidence="1">
    <location>
        <begin position="62"/>
        <end position="101"/>
    </location>
</feature>
<protein>
    <submittedName>
        <fullName evidence="2">Uncharacterized protein</fullName>
    </submittedName>
</protein>
<organism evidence="2 3">
    <name type="scientific">Plakobranchus ocellatus</name>
    <dbReference type="NCBI Taxonomy" id="259542"/>
    <lineage>
        <taxon>Eukaryota</taxon>
        <taxon>Metazoa</taxon>
        <taxon>Spiralia</taxon>
        <taxon>Lophotrochozoa</taxon>
        <taxon>Mollusca</taxon>
        <taxon>Gastropoda</taxon>
        <taxon>Heterobranchia</taxon>
        <taxon>Euthyneura</taxon>
        <taxon>Panpulmonata</taxon>
        <taxon>Sacoglossa</taxon>
        <taxon>Placobranchoidea</taxon>
        <taxon>Plakobranchidae</taxon>
        <taxon>Plakobranchus</taxon>
    </lineage>
</organism>
<evidence type="ECO:0000313" key="2">
    <source>
        <dbReference type="EMBL" id="GFN84297.1"/>
    </source>
</evidence>
<gene>
    <name evidence="2" type="ORF">PoB_001080300</name>
</gene>
<comment type="caution">
    <text evidence="2">The sequence shown here is derived from an EMBL/GenBank/DDBJ whole genome shotgun (WGS) entry which is preliminary data.</text>
</comment>
<name>A0AAV3YPN1_9GAST</name>
<evidence type="ECO:0000256" key="1">
    <source>
        <dbReference type="SAM" id="MobiDB-lite"/>
    </source>
</evidence>
<dbReference type="AlphaFoldDB" id="A0AAV3YPN1"/>
<accession>A0AAV3YPN1</accession>
<keyword evidence="3" id="KW-1185">Reference proteome</keyword>